<feature type="signal peptide" evidence="1">
    <location>
        <begin position="1"/>
        <end position="18"/>
    </location>
</feature>
<evidence type="ECO:0000313" key="2">
    <source>
        <dbReference type="EMBL" id="KIM33838.1"/>
    </source>
</evidence>
<reference evidence="2 3" key="1">
    <citation type="submission" date="2014-04" db="EMBL/GenBank/DDBJ databases">
        <authorList>
            <consortium name="DOE Joint Genome Institute"/>
            <person name="Kuo A."/>
            <person name="Zuccaro A."/>
            <person name="Kohler A."/>
            <person name="Nagy L.G."/>
            <person name="Floudas D."/>
            <person name="Copeland A."/>
            <person name="Barry K.W."/>
            <person name="Cichocki N."/>
            <person name="Veneault-Fourrey C."/>
            <person name="LaButti K."/>
            <person name="Lindquist E.A."/>
            <person name="Lipzen A."/>
            <person name="Lundell T."/>
            <person name="Morin E."/>
            <person name="Murat C."/>
            <person name="Sun H."/>
            <person name="Tunlid A."/>
            <person name="Henrissat B."/>
            <person name="Grigoriev I.V."/>
            <person name="Hibbett D.S."/>
            <person name="Martin F."/>
            <person name="Nordberg H.P."/>
            <person name="Cantor M.N."/>
            <person name="Hua S.X."/>
        </authorList>
    </citation>
    <scope>NUCLEOTIDE SEQUENCE [LARGE SCALE GENOMIC DNA]</scope>
    <source>
        <strain evidence="2 3">MAFF 305830</strain>
    </source>
</reference>
<dbReference type="Proteomes" id="UP000054097">
    <property type="component" value="Unassembled WGS sequence"/>
</dbReference>
<organism evidence="2 3">
    <name type="scientific">Serendipita vermifera MAFF 305830</name>
    <dbReference type="NCBI Taxonomy" id="933852"/>
    <lineage>
        <taxon>Eukaryota</taxon>
        <taxon>Fungi</taxon>
        <taxon>Dikarya</taxon>
        <taxon>Basidiomycota</taxon>
        <taxon>Agaricomycotina</taxon>
        <taxon>Agaricomycetes</taxon>
        <taxon>Sebacinales</taxon>
        <taxon>Serendipitaceae</taxon>
        <taxon>Serendipita</taxon>
    </lineage>
</organism>
<evidence type="ECO:0000256" key="1">
    <source>
        <dbReference type="SAM" id="SignalP"/>
    </source>
</evidence>
<dbReference type="HOGENOM" id="CLU_2869026_0_0_1"/>
<dbReference type="AlphaFoldDB" id="A0A0C2X6W0"/>
<evidence type="ECO:0000313" key="3">
    <source>
        <dbReference type="Proteomes" id="UP000054097"/>
    </source>
</evidence>
<protein>
    <submittedName>
        <fullName evidence="2">Uncharacterized protein</fullName>
    </submittedName>
</protein>
<sequence>MRFTLAALVCLLPVFTAASPLPEAAVAPRALGRTGSYTISGLGARKKQLIACGANTLDLAIAML</sequence>
<reference evidence="3" key="2">
    <citation type="submission" date="2015-01" db="EMBL/GenBank/DDBJ databases">
        <title>Evolutionary Origins and Diversification of the Mycorrhizal Mutualists.</title>
        <authorList>
            <consortium name="DOE Joint Genome Institute"/>
            <consortium name="Mycorrhizal Genomics Consortium"/>
            <person name="Kohler A."/>
            <person name="Kuo A."/>
            <person name="Nagy L.G."/>
            <person name="Floudas D."/>
            <person name="Copeland A."/>
            <person name="Barry K.W."/>
            <person name="Cichocki N."/>
            <person name="Veneault-Fourrey C."/>
            <person name="LaButti K."/>
            <person name="Lindquist E.A."/>
            <person name="Lipzen A."/>
            <person name="Lundell T."/>
            <person name="Morin E."/>
            <person name="Murat C."/>
            <person name="Riley R."/>
            <person name="Ohm R."/>
            <person name="Sun H."/>
            <person name="Tunlid A."/>
            <person name="Henrissat B."/>
            <person name="Grigoriev I.V."/>
            <person name="Hibbett D.S."/>
            <person name="Martin F."/>
        </authorList>
    </citation>
    <scope>NUCLEOTIDE SEQUENCE [LARGE SCALE GENOMIC DNA]</scope>
    <source>
        <strain evidence="3">MAFF 305830</strain>
    </source>
</reference>
<keyword evidence="1" id="KW-0732">Signal</keyword>
<proteinExistence type="predicted"/>
<accession>A0A0C2X6W0</accession>
<dbReference type="OrthoDB" id="2888121at2759"/>
<dbReference type="EMBL" id="KN824277">
    <property type="protein sequence ID" value="KIM33838.1"/>
    <property type="molecule type" value="Genomic_DNA"/>
</dbReference>
<gene>
    <name evidence="2" type="ORF">M408DRAFT_18838</name>
</gene>
<feature type="chain" id="PRO_5002170629" evidence="1">
    <location>
        <begin position="19"/>
        <end position="64"/>
    </location>
</feature>
<name>A0A0C2X6W0_SERVB</name>
<keyword evidence="3" id="KW-1185">Reference proteome</keyword>